<dbReference type="SUPFAM" id="SSF53448">
    <property type="entry name" value="Nucleotide-diphospho-sugar transferases"/>
    <property type="match status" value="1"/>
</dbReference>
<evidence type="ECO:0000313" key="11">
    <source>
        <dbReference type="Proteomes" id="UP000177067"/>
    </source>
</evidence>
<evidence type="ECO:0000256" key="6">
    <source>
        <dbReference type="ARBA" id="ARBA00048247"/>
    </source>
</evidence>
<comment type="catalytic activity">
    <reaction evidence="7">
        <text>N-acetyl-alpha-D-glucosamine 1-phosphate + UTP + H(+) = UDP-N-acetyl-alpha-D-glucosamine + diphosphate</text>
        <dbReference type="Rhea" id="RHEA:13509"/>
        <dbReference type="ChEBI" id="CHEBI:15378"/>
        <dbReference type="ChEBI" id="CHEBI:33019"/>
        <dbReference type="ChEBI" id="CHEBI:46398"/>
        <dbReference type="ChEBI" id="CHEBI:57705"/>
        <dbReference type="ChEBI" id="CHEBI:57776"/>
        <dbReference type="EC" id="2.7.7.23"/>
    </reaction>
</comment>
<evidence type="ECO:0000256" key="1">
    <source>
        <dbReference type="ARBA" id="ARBA00007707"/>
    </source>
</evidence>
<dbReference type="Proteomes" id="UP000177067">
    <property type="component" value="Unassembled WGS sequence"/>
</dbReference>
<evidence type="ECO:0000256" key="2">
    <source>
        <dbReference type="ARBA" id="ARBA00007947"/>
    </source>
</evidence>
<accession>A0A1F6LIY9</accession>
<organism evidence="10 11">
    <name type="scientific">Candidatus Magasanikbacteria bacterium RIFCSPHIGHO2_01_FULL_33_34</name>
    <dbReference type="NCBI Taxonomy" id="1798671"/>
    <lineage>
        <taxon>Bacteria</taxon>
        <taxon>Candidatus Magasanikiibacteriota</taxon>
    </lineage>
</organism>
<feature type="domain" description="MobA-like NTP transferase" evidence="9">
    <location>
        <begin position="4"/>
        <end position="126"/>
    </location>
</feature>
<sequence length="246" mass="27692">MDQVLILAAGKGTRMNSDKPKVLHELANKPMLKYVFEEAISISPKPITVVGYGHEQVRRCLEGESTTYIIQDKQLGTGHAVSCARDYIDKEGSKNIFILPGDHPLIKAETLKKIVEIHKETSAIVTIGTVKVPNFEGVFSQFLHSGRIVRDENGKIVEIIEYKDATDKQKEITEVNVSYYCFDSRWLCSNLSKLGNTNASQEYYITDLPKLASSQKQVISSFEILEYFQALGANTPEQLTRLEQYL</sequence>
<gene>
    <name evidence="10" type="ORF">A2725_00935</name>
</gene>
<comment type="catalytic activity">
    <reaction evidence="6">
        <text>alpha-D-glucosamine 1-phosphate + acetyl-CoA = N-acetyl-alpha-D-glucosamine 1-phosphate + CoA + H(+)</text>
        <dbReference type="Rhea" id="RHEA:13725"/>
        <dbReference type="ChEBI" id="CHEBI:15378"/>
        <dbReference type="ChEBI" id="CHEBI:57287"/>
        <dbReference type="ChEBI" id="CHEBI:57288"/>
        <dbReference type="ChEBI" id="CHEBI:57776"/>
        <dbReference type="ChEBI" id="CHEBI:58516"/>
        <dbReference type="EC" id="2.3.1.157"/>
    </reaction>
</comment>
<evidence type="ECO:0000256" key="4">
    <source>
        <dbReference type="ARBA" id="ARBA00022695"/>
    </source>
</evidence>
<proteinExistence type="inferred from homology"/>
<dbReference type="PANTHER" id="PTHR43584:SF3">
    <property type="entry name" value="BIFUNCTIONAL PROTEIN GLMU"/>
    <property type="match status" value="1"/>
</dbReference>
<keyword evidence="5" id="KW-0012">Acyltransferase</keyword>
<dbReference type="CDD" id="cd02540">
    <property type="entry name" value="GT2_GlmU_N_bac"/>
    <property type="match status" value="1"/>
</dbReference>
<dbReference type="GO" id="GO:0003977">
    <property type="term" value="F:UDP-N-acetylglucosamine diphosphorylase activity"/>
    <property type="evidence" value="ECO:0007669"/>
    <property type="project" value="UniProtKB-EC"/>
</dbReference>
<dbReference type="InterPro" id="IPR029044">
    <property type="entry name" value="Nucleotide-diphossugar_trans"/>
</dbReference>
<evidence type="ECO:0000256" key="8">
    <source>
        <dbReference type="ARBA" id="ARBA00049628"/>
    </source>
</evidence>
<dbReference type="InterPro" id="IPR025877">
    <property type="entry name" value="MobA-like_NTP_Trfase"/>
</dbReference>
<keyword evidence="3" id="KW-0808">Transferase</keyword>
<keyword evidence="4" id="KW-0548">Nucleotidyltransferase</keyword>
<comment type="similarity">
    <text evidence="1">In the C-terminal section; belongs to the transferase hexapeptide repeat family.</text>
</comment>
<protein>
    <recommendedName>
        <fullName evidence="9">MobA-like NTP transferase domain-containing protein</fullName>
    </recommendedName>
</protein>
<comment type="function">
    <text evidence="8">Catalyzes the last two sequential reactions in the de novo biosynthetic pathway for UDP-N-acetylglucosamine (UDP-GlcNAc). The C-terminal domain catalyzes the transfer of acetyl group from acetyl coenzyme A to glucosamine-1-phosphate (GlcN-1-P) to produce N-acetylglucosamine-1-phosphate (GlcNAc-1-P), which is converted into UDP-GlcNAc by the transfer of uridine 5-monophosphate (from uridine 5-triphosphate), a reaction catalyzed by the N-terminal domain.</text>
</comment>
<evidence type="ECO:0000256" key="5">
    <source>
        <dbReference type="ARBA" id="ARBA00023315"/>
    </source>
</evidence>
<dbReference type="PANTHER" id="PTHR43584">
    <property type="entry name" value="NUCLEOTIDYL TRANSFERASE"/>
    <property type="match status" value="1"/>
</dbReference>
<dbReference type="Pfam" id="PF12804">
    <property type="entry name" value="NTP_transf_3"/>
    <property type="match status" value="1"/>
</dbReference>
<dbReference type="GO" id="GO:0019134">
    <property type="term" value="F:glucosamine-1-phosphate N-acetyltransferase activity"/>
    <property type="evidence" value="ECO:0007669"/>
    <property type="project" value="UniProtKB-EC"/>
</dbReference>
<reference evidence="10 11" key="1">
    <citation type="journal article" date="2016" name="Nat. Commun.">
        <title>Thousands of microbial genomes shed light on interconnected biogeochemical processes in an aquifer system.</title>
        <authorList>
            <person name="Anantharaman K."/>
            <person name="Brown C.T."/>
            <person name="Hug L.A."/>
            <person name="Sharon I."/>
            <person name="Castelle C.J."/>
            <person name="Probst A.J."/>
            <person name="Thomas B.C."/>
            <person name="Singh A."/>
            <person name="Wilkins M.J."/>
            <person name="Karaoz U."/>
            <person name="Brodie E.L."/>
            <person name="Williams K.H."/>
            <person name="Hubbard S.S."/>
            <person name="Banfield J.F."/>
        </authorList>
    </citation>
    <scope>NUCLEOTIDE SEQUENCE [LARGE SCALE GENOMIC DNA]</scope>
</reference>
<comment type="similarity">
    <text evidence="2">In the N-terminal section; belongs to the N-acetylglucosamine-1-phosphate uridyltransferase family.</text>
</comment>
<dbReference type="InterPro" id="IPR050065">
    <property type="entry name" value="GlmU-like"/>
</dbReference>
<comment type="caution">
    <text evidence="10">The sequence shown here is derived from an EMBL/GenBank/DDBJ whole genome shotgun (WGS) entry which is preliminary data.</text>
</comment>
<evidence type="ECO:0000256" key="3">
    <source>
        <dbReference type="ARBA" id="ARBA00022679"/>
    </source>
</evidence>
<evidence type="ECO:0000256" key="7">
    <source>
        <dbReference type="ARBA" id="ARBA00048493"/>
    </source>
</evidence>
<name>A0A1F6LIY9_9BACT</name>
<evidence type="ECO:0000313" key="10">
    <source>
        <dbReference type="EMBL" id="OGH59377.1"/>
    </source>
</evidence>
<dbReference type="EMBL" id="MFPS01000007">
    <property type="protein sequence ID" value="OGH59377.1"/>
    <property type="molecule type" value="Genomic_DNA"/>
</dbReference>
<dbReference type="Gene3D" id="3.90.550.10">
    <property type="entry name" value="Spore Coat Polysaccharide Biosynthesis Protein SpsA, Chain A"/>
    <property type="match status" value="1"/>
</dbReference>
<evidence type="ECO:0000259" key="9">
    <source>
        <dbReference type="Pfam" id="PF12804"/>
    </source>
</evidence>
<dbReference type="AlphaFoldDB" id="A0A1F6LIY9"/>